<dbReference type="InterPro" id="IPR050844">
    <property type="entry name" value="Coatomer_complex_subunit"/>
</dbReference>
<evidence type="ECO:0000256" key="9">
    <source>
        <dbReference type="ARBA" id="ARBA00023034"/>
    </source>
</evidence>
<accession>A0A9Q3GME7</accession>
<dbReference type="CDD" id="cd22947">
    <property type="entry name" value="Coatomer_WDAD_beta-like"/>
    <property type="match status" value="1"/>
</dbReference>
<feature type="repeat" description="WD" evidence="14">
    <location>
        <begin position="44"/>
        <end position="85"/>
    </location>
</feature>
<dbReference type="FunFam" id="1.25.40.470:FF:000001">
    <property type="entry name" value="Coatomer subunit beta"/>
    <property type="match status" value="1"/>
</dbReference>
<comment type="caution">
    <text evidence="17">The sequence shown here is derived from an EMBL/GenBank/DDBJ whole genome shotgun (WGS) entry which is preliminary data.</text>
</comment>
<dbReference type="PANTHER" id="PTHR19876:SF2">
    <property type="entry name" value="COATOMER SUBUNIT BETA"/>
    <property type="match status" value="1"/>
</dbReference>
<keyword evidence="11 13" id="KW-0968">Cytoplasmic vesicle</keyword>
<comment type="similarity">
    <text evidence="2 13">Belongs to the WD repeat COPB2 family.</text>
</comment>
<dbReference type="Proteomes" id="UP000765509">
    <property type="component" value="Unassembled WGS sequence"/>
</dbReference>
<feature type="domain" description="COPA/B second beta-propeller" evidence="15">
    <location>
        <begin position="356"/>
        <end position="611"/>
    </location>
</feature>
<feature type="repeat" description="WD" evidence="14">
    <location>
        <begin position="258"/>
        <end position="299"/>
    </location>
</feature>
<comment type="subunit">
    <text evidence="13">Oligomeric complex that consists of at least the alpha, beta, beta', gamma, delta, epsilon and zeta subunits.</text>
</comment>
<dbReference type="GO" id="GO:0006891">
    <property type="term" value="P:intra-Golgi vesicle-mediated transport"/>
    <property type="evidence" value="ECO:0007669"/>
    <property type="project" value="TreeGrafter"/>
</dbReference>
<dbReference type="FunFam" id="2.130.10.10:FF:000016">
    <property type="entry name" value="Coatomer alpha subunit, putative"/>
    <property type="match status" value="1"/>
</dbReference>
<dbReference type="Pfam" id="PF23953">
    <property type="entry name" value="TPR_COPA_B"/>
    <property type="match status" value="1"/>
</dbReference>
<evidence type="ECO:0000256" key="3">
    <source>
        <dbReference type="ARBA" id="ARBA00022448"/>
    </source>
</evidence>
<dbReference type="GO" id="GO:0005198">
    <property type="term" value="F:structural molecule activity"/>
    <property type="evidence" value="ECO:0007669"/>
    <property type="project" value="UniProtKB-UniRule"/>
</dbReference>
<dbReference type="Pfam" id="PF00400">
    <property type="entry name" value="WD40"/>
    <property type="match status" value="6"/>
</dbReference>
<evidence type="ECO:0000256" key="12">
    <source>
        <dbReference type="ARBA" id="ARBA00025536"/>
    </source>
</evidence>
<keyword evidence="18" id="KW-1185">Reference proteome</keyword>
<evidence type="ECO:0000256" key="10">
    <source>
        <dbReference type="ARBA" id="ARBA00023136"/>
    </source>
</evidence>
<gene>
    <name evidence="17" type="ORF">O181_011792</name>
</gene>
<dbReference type="GO" id="GO:0006888">
    <property type="term" value="P:endoplasmic reticulum to Golgi vesicle-mediated transport"/>
    <property type="evidence" value="ECO:0007669"/>
    <property type="project" value="TreeGrafter"/>
</dbReference>
<dbReference type="PROSITE" id="PS50294">
    <property type="entry name" value="WD_REPEATS_REGION"/>
    <property type="match status" value="3"/>
</dbReference>
<dbReference type="InterPro" id="IPR036322">
    <property type="entry name" value="WD40_repeat_dom_sf"/>
</dbReference>
<sequence>MFTHTAVDDTINSFRVQSSIASSRRIFFQVHSSSTMLLEVNRKLLARSERVKSVDFHPVEPWLLAGLYSGKVFIWHIETGALLKTFTPTEVPVRCARFIARKNWFVCGSDDFHLRVFNYNTSERMTGFEAHPDYIRCLAVHPTQPLVLTGSDDMTIKLWDWEKSWKCLQVFEGHTHYIMNLAFNPKDSNTFASSCLDRTVKVWSLGSQTANFTLDAHEKGVNYVEYYHGGDKPYMVTTGDDRLIKIWDYHSKSCIQTLEGHQSNVSYAIFHPSLPIIVSGSEDGTVKIWHSSTYRLENTLNYGLERAWCVTYAKKGNDIGLGFDEGSVVIKLGREEPTISMDLAGKVVFTRNAEVLTSNVATAQDNEIPSGQKLTIPIREMGTTEVFAQSLQHSPNGRFVTVCGDGEYIIYTALAWRNKSFGSGLSFAWASDSNTYAVRESAFKLKVFRNFKEKVGHVKIGYSMENLFGGTLLGVKGSGFVCFYDWDSGSLVRRIEVEARDVYWSASGDCVAIAGEESIYVLRFDRGAYQSFIEEGGDLGDEGVEEAFDLLHELQEVVQTGKWVGDCLVYTNAANRLNYVVGGQTHTLSHFDQQMFLLGYLPGHNRVYLCDKDCAIYSYSLALSVIEYQTAILHGDLDRAAELLETVPQDQRNRIARFLESQDLKELALSVSTDIDHRFELATQLDDLETALEITRSAPQPGSESKWRTIAEKALASWKVGLAEECFIKAGDLSALLLIYSSIGDREGLRRLATLAASVGQNNIAFACQLQLGSPEACVDLLLSTERVAEAALFARTYAPSLIPKTVERWKSDLEDNGKGKLAIRIAHPEDNAELFEEVWSEALAREKEISNGVDITKMASAIDSIKLNGDTDANETANSPTT</sequence>
<evidence type="ECO:0000256" key="7">
    <source>
        <dbReference type="ARBA" id="ARBA00022892"/>
    </source>
</evidence>
<evidence type="ECO:0000256" key="14">
    <source>
        <dbReference type="PROSITE-ProRule" id="PRU00221"/>
    </source>
</evidence>
<dbReference type="InterPro" id="IPR001680">
    <property type="entry name" value="WD40_rpt"/>
</dbReference>
<dbReference type="GO" id="GO:0006886">
    <property type="term" value="P:intracellular protein transport"/>
    <property type="evidence" value="ECO:0007669"/>
    <property type="project" value="UniProtKB-UniRule"/>
</dbReference>
<dbReference type="GO" id="GO:0030126">
    <property type="term" value="C:COPI vesicle coat"/>
    <property type="evidence" value="ECO:0007669"/>
    <property type="project" value="TreeGrafter"/>
</dbReference>
<feature type="repeat" description="WD" evidence="14">
    <location>
        <begin position="214"/>
        <end position="257"/>
    </location>
</feature>
<feature type="repeat" description="WD" evidence="14">
    <location>
        <begin position="171"/>
        <end position="213"/>
    </location>
</feature>
<dbReference type="AlphaFoldDB" id="A0A9Q3GME7"/>
<keyword evidence="7 13" id="KW-0931">ER-Golgi transport</keyword>
<keyword evidence="5 14" id="KW-0853">WD repeat</keyword>
<keyword evidence="8 13" id="KW-0653">Protein transport</keyword>
<reference evidence="17" key="1">
    <citation type="submission" date="2021-03" db="EMBL/GenBank/DDBJ databases">
        <title>Draft genome sequence of rust myrtle Austropuccinia psidii MF-1, a brazilian biotype.</title>
        <authorList>
            <person name="Quecine M.C."/>
            <person name="Pachon D.M.R."/>
            <person name="Bonatelli M.L."/>
            <person name="Correr F.H."/>
            <person name="Franceschini L.M."/>
            <person name="Leite T.F."/>
            <person name="Margarido G.R.A."/>
            <person name="Almeida C.A."/>
            <person name="Ferrarezi J.A."/>
            <person name="Labate C.A."/>
        </authorList>
    </citation>
    <scope>NUCLEOTIDE SEQUENCE</scope>
    <source>
        <strain evidence="17">MF-1</strain>
    </source>
</reference>
<evidence type="ECO:0000313" key="17">
    <source>
        <dbReference type="EMBL" id="MBW0472077.1"/>
    </source>
</evidence>
<keyword evidence="3 13" id="KW-0813">Transport</keyword>
<dbReference type="InterPro" id="IPR015943">
    <property type="entry name" value="WD40/YVTN_repeat-like_dom_sf"/>
</dbReference>
<evidence type="ECO:0000259" key="15">
    <source>
        <dbReference type="Pfam" id="PF04053"/>
    </source>
</evidence>
<dbReference type="PROSITE" id="PS50082">
    <property type="entry name" value="WD_REPEATS_2"/>
    <property type="match status" value="5"/>
</dbReference>
<evidence type="ECO:0000256" key="2">
    <source>
        <dbReference type="ARBA" id="ARBA00010844"/>
    </source>
</evidence>
<evidence type="ECO:0000256" key="11">
    <source>
        <dbReference type="ARBA" id="ARBA00023329"/>
    </source>
</evidence>
<dbReference type="GO" id="GO:0006890">
    <property type="term" value="P:retrograde vesicle-mediated transport, Golgi to endoplasmic reticulum"/>
    <property type="evidence" value="ECO:0007669"/>
    <property type="project" value="TreeGrafter"/>
</dbReference>
<comment type="function">
    <text evidence="12 13">The coatomer is a cytosolic protein complex that binds to dilysine motifs and reversibly associates with Golgi non-clathrin-coated vesicles, which further mediate biosynthetic protein transport from the ER, via the Golgi up to the trans Golgi network. Coatomer complex is required for budding from Golgi membranes, and is essential for the retrograde Golgi-to-ER transport of dilysine-tagged proteins.</text>
</comment>
<dbReference type="Pfam" id="PF04053">
    <property type="entry name" value="B-prop_COPA_B_2nd"/>
    <property type="match status" value="1"/>
</dbReference>
<protein>
    <recommendedName>
        <fullName evidence="13">Coatomer subunit beta'</fullName>
    </recommendedName>
</protein>
<dbReference type="GO" id="GO:0000139">
    <property type="term" value="C:Golgi membrane"/>
    <property type="evidence" value="ECO:0007669"/>
    <property type="project" value="UniProtKB-SubCell"/>
</dbReference>
<evidence type="ECO:0000256" key="13">
    <source>
        <dbReference type="PIRNR" id="PIRNR005567"/>
    </source>
</evidence>
<dbReference type="InterPro" id="IPR056176">
    <property type="entry name" value="TPR_COPA_B"/>
</dbReference>
<dbReference type="PANTHER" id="PTHR19876">
    <property type="entry name" value="COATOMER"/>
    <property type="match status" value="1"/>
</dbReference>
<dbReference type="SUPFAM" id="SSF50978">
    <property type="entry name" value="WD40 repeat-like"/>
    <property type="match status" value="1"/>
</dbReference>
<feature type="repeat" description="WD" evidence="14">
    <location>
        <begin position="128"/>
        <end position="160"/>
    </location>
</feature>
<evidence type="ECO:0000256" key="1">
    <source>
        <dbReference type="ARBA" id="ARBA00004347"/>
    </source>
</evidence>
<dbReference type="InterPro" id="IPR006692">
    <property type="entry name" value="Beta-prop_COPA/B_2nd"/>
</dbReference>
<evidence type="ECO:0000313" key="18">
    <source>
        <dbReference type="Proteomes" id="UP000765509"/>
    </source>
</evidence>
<evidence type="ECO:0000256" key="8">
    <source>
        <dbReference type="ARBA" id="ARBA00022927"/>
    </source>
</evidence>
<dbReference type="SUPFAM" id="SSF101898">
    <property type="entry name" value="NHL repeat"/>
    <property type="match status" value="1"/>
</dbReference>
<dbReference type="InterPro" id="IPR016453">
    <property type="entry name" value="COPB2"/>
</dbReference>
<proteinExistence type="inferred from homology"/>
<keyword evidence="4 13" id="KW-0963">Cytoplasm</keyword>
<name>A0A9Q3GME7_9BASI</name>
<dbReference type="CDD" id="cd00200">
    <property type="entry name" value="WD40"/>
    <property type="match status" value="1"/>
</dbReference>
<dbReference type="PRINTS" id="PR00320">
    <property type="entry name" value="GPROTEINBRPT"/>
</dbReference>
<comment type="subcellular location">
    <subcellularLocation>
        <location evidence="1 13">Cytoplasmic vesicle</location>
        <location evidence="1 13">COPI-coated vesicle membrane</location>
        <topology evidence="1 13">Peripheral membrane protein</topology>
        <orientation evidence="1 13">Cytoplasmic side</orientation>
    </subcellularLocation>
    <subcellularLocation>
        <location evidence="13">Golgi apparatus membrane</location>
        <topology evidence="13">Peripheral membrane protein</topology>
        <orientation evidence="13">Cytoplasmic side</orientation>
    </subcellularLocation>
    <text evidence="13">The coatomer is cytoplasmic or polymerized on the cytoplasmic side of the Golgi, as well as on the vesicles/buds originating from it.</text>
</comment>
<keyword evidence="10 13" id="KW-0472">Membrane</keyword>
<keyword evidence="6" id="KW-0677">Repeat</keyword>
<keyword evidence="9 13" id="KW-0333">Golgi apparatus</keyword>
<dbReference type="SMART" id="SM00320">
    <property type="entry name" value="WD40"/>
    <property type="match status" value="7"/>
</dbReference>
<evidence type="ECO:0000256" key="6">
    <source>
        <dbReference type="ARBA" id="ARBA00022737"/>
    </source>
</evidence>
<feature type="domain" description="COPA/B TPR" evidence="16">
    <location>
        <begin position="628"/>
        <end position="811"/>
    </location>
</feature>
<dbReference type="Gene3D" id="1.25.40.470">
    <property type="match status" value="1"/>
</dbReference>
<organism evidence="17 18">
    <name type="scientific">Austropuccinia psidii MF-1</name>
    <dbReference type="NCBI Taxonomy" id="1389203"/>
    <lineage>
        <taxon>Eukaryota</taxon>
        <taxon>Fungi</taxon>
        <taxon>Dikarya</taxon>
        <taxon>Basidiomycota</taxon>
        <taxon>Pucciniomycotina</taxon>
        <taxon>Pucciniomycetes</taxon>
        <taxon>Pucciniales</taxon>
        <taxon>Sphaerophragmiaceae</taxon>
        <taxon>Austropuccinia</taxon>
    </lineage>
</organism>
<dbReference type="InterPro" id="IPR020472">
    <property type="entry name" value="WD40_PAC1"/>
</dbReference>
<evidence type="ECO:0000256" key="5">
    <source>
        <dbReference type="ARBA" id="ARBA00022574"/>
    </source>
</evidence>
<dbReference type="Gene3D" id="2.130.10.10">
    <property type="entry name" value="YVTN repeat-like/Quinoprotein amine dehydrogenase"/>
    <property type="match status" value="1"/>
</dbReference>
<dbReference type="EMBL" id="AVOT02002964">
    <property type="protein sequence ID" value="MBW0472077.1"/>
    <property type="molecule type" value="Genomic_DNA"/>
</dbReference>
<evidence type="ECO:0000259" key="16">
    <source>
        <dbReference type="Pfam" id="PF23953"/>
    </source>
</evidence>
<dbReference type="PIRSF" id="PIRSF005567">
    <property type="entry name" value="Coatomer_beta'_subunit"/>
    <property type="match status" value="1"/>
</dbReference>
<dbReference type="OrthoDB" id="10261470at2759"/>
<evidence type="ECO:0000256" key="4">
    <source>
        <dbReference type="ARBA" id="ARBA00022490"/>
    </source>
</evidence>